<dbReference type="Gene3D" id="4.10.240.10">
    <property type="entry name" value="Zn(2)-C6 fungal-type DNA-binding domain"/>
    <property type="match status" value="1"/>
</dbReference>
<dbReference type="InterPro" id="IPR001138">
    <property type="entry name" value="Zn2Cys6_DnaBD"/>
</dbReference>
<dbReference type="SMART" id="SM00066">
    <property type="entry name" value="GAL4"/>
    <property type="match status" value="1"/>
</dbReference>
<dbReference type="STRING" id="1149755.A0A2J6QZW9"/>
<dbReference type="GO" id="GO:0000981">
    <property type="term" value="F:DNA-binding transcription factor activity, RNA polymerase II-specific"/>
    <property type="evidence" value="ECO:0007669"/>
    <property type="project" value="InterPro"/>
</dbReference>
<name>A0A2J6QZW9_HYAVF</name>
<dbReference type="GO" id="GO:0045944">
    <property type="term" value="P:positive regulation of transcription by RNA polymerase II"/>
    <property type="evidence" value="ECO:0007669"/>
    <property type="project" value="TreeGrafter"/>
</dbReference>
<dbReference type="GO" id="GO:0000976">
    <property type="term" value="F:transcription cis-regulatory region binding"/>
    <property type="evidence" value="ECO:0007669"/>
    <property type="project" value="TreeGrafter"/>
</dbReference>
<dbReference type="AlphaFoldDB" id="A0A2J6QZW9"/>
<comment type="subcellular location">
    <subcellularLocation>
        <location evidence="1">Nucleus</location>
    </subcellularLocation>
</comment>
<dbReference type="EMBL" id="KZ613961">
    <property type="protein sequence ID" value="PMD31803.1"/>
    <property type="molecule type" value="Genomic_DNA"/>
</dbReference>
<dbReference type="InterPro" id="IPR036864">
    <property type="entry name" value="Zn2-C6_fun-type_DNA-bd_sf"/>
</dbReference>
<keyword evidence="5" id="KW-1185">Reference proteome</keyword>
<organism evidence="4 5">
    <name type="scientific">Hyaloscypha variabilis (strain UAMH 11265 / GT02V1 / F)</name>
    <name type="common">Meliniomyces variabilis</name>
    <dbReference type="NCBI Taxonomy" id="1149755"/>
    <lineage>
        <taxon>Eukaryota</taxon>
        <taxon>Fungi</taxon>
        <taxon>Dikarya</taxon>
        <taxon>Ascomycota</taxon>
        <taxon>Pezizomycotina</taxon>
        <taxon>Leotiomycetes</taxon>
        <taxon>Helotiales</taxon>
        <taxon>Hyaloscyphaceae</taxon>
        <taxon>Hyaloscypha</taxon>
        <taxon>Hyaloscypha variabilis</taxon>
    </lineage>
</organism>
<dbReference type="InterPro" id="IPR021858">
    <property type="entry name" value="Fun_TF"/>
</dbReference>
<dbReference type="PANTHER" id="PTHR37534">
    <property type="entry name" value="TRANSCRIPTIONAL ACTIVATOR PROTEIN UGA3"/>
    <property type="match status" value="1"/>
</dbReference>
<proteinExistence type="predicted"/>
<dbReference type="PROSITE" id="PS50048">
    <property type="entry name" value="ZN2_CY6_FUNGAL_2"/>
    <property type="match status" value="1"/>
</dbReference>
<evidence type="ECO:0000256" key="1">
    <source>
        <dbReference type="ARBA" id="ARBA00004123"/>
    </source>
</evidence>
<evidence type="ECO:0000313" key="4">
    <source>
        <dbReference type="EMBL" id="PMD31803.1"/>
    </source>
</evidence>
<dbReference type="Pfam" id="PF00172">
    <property type="entry name" value="Zn_clus"/>
    <property type="match status" value="1"/>
</dbReference>
<dbReference type="Proteomes" id="UP000235786">
    <property type="component" value="Unassembled WGS sequence"/>
</dbReference>
<gene>
    <name evidence="4" type="ORF">L207DRAFT_610497</name>
</gene>
<feature type="domain" description="Zn(2)-C6 fungal-type" evidence="3">
    <location>
        <begin position="12"/>
        <end position="40"/>
    </location>
</feature>
<protein>
    <recommendedName>
        <fullName evidence="3">Zn(2)-C6 fungal-type domain-containing protein</fullName>
    </recommendedName>
</protein>
<keyword evidence="2" id="KW-0539">Nucleus</keyword>
<dbReference type="OrthoDB" id="5213892at2759"/>
<evidence type="ECO:0000256" key="2">
    <source>
        <dbReference type="ARBA" id="ARBA00023242"/>
    </source>
</evidence>
<dbReference type="Pfam" id="PF11951">
    <property type="entry name" value="Fungal_trans_2"/>
    <property type="match status" value="1"/>
</dbReference>
<dbReference type="PROSITE" id="PS00463">
    <property type="entry name" value="ZN2_CY6_FUNGAL_1"/>
    <property type="match status" value="1"/>
</dbReference>
<accession>A0A2J6QZW9</accession>
<evidence type="ECO:0000259" key="3">
    <source>
        <dbReference type="PROSITE" id="PS50048"/>
    </source>
</evidence>
<dbReference type="CDD" id="cd00067">
    <property type="entry name" value="GAL4"/>
    <property type="match status" value="1"/>
</dbReference>
<dbReference type="SUPFAM" id="SSF57701">
    <property type="entry name" value="Zn2/Cys6 DNA-binding domain"/>
    <property type="match status" value="1"/>
</dbReference>
<sequence>ISSQAAARSIYGCWTCRVRKKKCDENRPVCSTCVSLKITCYGYCDKPVWMDNGPLQREQASKIKRILSQNNSKQRKERIHNLVTTESSSNNRHWGNDIFVNNHLSSRHDSMPSSVSGGFQDLEATLTRIPNTSTVQKDDGQSACGTSQNEMHLEAIGVSAADLLGSDPPTHAQGLSANEVVKEYPMFPAYLGQSVPGGGIDDDLFMHYLDEVFYVQYPFYNSHCKQSRGWLYSVLKRARSVYYATLALSERHIQSTAESVVLPTLSKKSNYHALASREMELSTREASWSGTACQDRSVEGITCILQLLFFELFAGGTGNWRPLLLTAANLILPHIQARMKSIGPSLTAPDLGTQLPHKRCAYFADDIGTKVLLGSFISFDIIACASTRSPPSLDLDYKHILEVFGIDLGSLFGCANRVMSLIFEIVLLDNWKRDIEKIRQLSVVELVKRGTTIEERLQQEIRYLEDRNSLGSNQELSGSTLSTSQAEITNIFALSALTYLHVVVSGAYPELPEIAESVSKTITALKGLTNPRLLRNLIWPFCVSGCLALEGQQSFFRDLVSKAEIVPSTIGTGLQAYRIIEECWEMRKSCSYNCDWVFIMNKLGCNVLLL</sequence>
<reference evidence="4 5" key="1">
    <citation type="submission" date="2016-04" db="EMBL/GenBank/DDBJ databases">
        <title>A degradative enzymes factory behind the ericoid mycorrhizal symbiosis.</title>
        <authorList>
            <consortium name="DOE Joint Genome Institute"/>
            <person name="Martino E."/>
            <person name="Morin E."/>
            <person name="Grelet G."/>
            <person name="Kuo A."/>
            <person name="Kohler A."/>
            <person name="Daghino S."/>
            <person name="Barry K."/>
            <person name="Choi C."/>
            <person name="Cichocki N."/>
            <person name="Clum A."/>
            <person name="Copeland A."/>
            <person name="Hainaut M."/>
            <person name="Haridas S."/>
            <person name="Labutti K."/>
            <person name="Lindquist E."/>
            <person name="Lipzen A."/>
            <person name="Khouja H.-R."/>
            <person name="Murat C."/>
            <person name="Ohm R."/>
            <person name="Olson A."/>
            <person name="Spatafora J."/>
            <person name="Veneault-Fourrey C."/>
            <person name="Henrissat B."/>
            <person name="Grigoriev I."/>
            <person name="Martin F."/>
            <person name="Perotto S."/>
        </authorList>
    </citation>
    <scope>NUCLEOTIDE SEQUENCE [LARGE SCALE GENOMIC DNA]</scope>
    <source>
        <strain evidence="4 5">F</strain>
    </source>
</reference>
<dbReference type="PANTHER" id="PTHR37534:SF26">
    <property type="entry name" value="TRANSCRIPTION FACTOR, PUTATIVE-RELATED"/>
    <property type="match status" value="1"/>
</dbReference>
<dbReference type="GO" id="GO:0008270">
    <property type="term" value="F:zinc ion binding"/>
    <property type="evidence" value="ECO:0007669"/>
    <property type="project" value="InterPro"/>
</dbReference>
<feature type="non-terminal residue" evidence="4">
    <location>
        <position position="1"/>
    </location>
</feature>
<dbReference type="GO" id="GO:0005634">
    <property type="term" value="C:nucleus"/>
    <property type="evidence" value="ECO:0007669"/>
    <property type="project" value="UniProtKB-SubCell"/>
</dbReference>
<evidence type="ECO:0000313" key="5">
    <source>
        <dbReference type="Proteomes" id="UP000235786"/>
    </source>
</evidence>